<dbReference type="PANTHER" id="PTHR35617:SF3">
    <property type="entry name" value="CORE-BINDING (CB) DOMAIN-CONTAINING PROTEIN"/>
    <property type="match status" value="1"/>
</dbReference>
<dbReference type="GO" id="GO:0003677">
    <property type="term" value="F:DNA binding"/>
    <property type="evidence" value="ECO:0007669"/>
    <property type="project" value="UniProtKB-KW"/>
</dbReference>
<dbReference type="AlphaFoldDB" id="A0ABD0MSM7"/>
<evidence type="ECO:0000313" key="2">
    <source>
        <dbReference type="EMBL" id="KAL0151782.1"/>
    </source>
</evidence>
<evidence type="ECO:0000313" key="3">
    <source>
        <dbReference type="Proteomes" id="UP001529510"/>
    </source>
</evidence>
<keyword evidence="3" id="KW-1185">Reference proteome</keyword>
<dbReference type="Gene3D" id="1.10.150.130">
    <property type="match status" value="1"/>
</dbReference>
<evidence type="ECO:0000256" key="1">
    <source>
        <dbReference type="ARBA" id="ARBA00023125"/>
    </source>
</evidence>
<protein>
    <recommendedName>
        <fullName evidence="4">Reverse transcriptase RNase H-like domain-containing protein</fullName>
    </recommendedName>
</protein>
<name>A0ABD0MSM7_CIRMR</name>
<keyword evidence="1" id="KW-0238">DNA-binding</keyword>
<dbReference type="Proteomes" id="UP001529510">
    <property type="component" value="Unassembled WGS sequence"/>
</dbReference>
<evidence type="ECO:0008006" key="4">
    <source>
        <dbReference type="Google" id="ProtNLM"/>
    </source>
</evidence>
<dbReference type="EMBL" id="JAMKFB020000227">
    <property type="protein sequence ID" value="KAL0151782.1"/>
    <property type="molecule type" value="Genomic_DNA"/>
</dbReference>
<comment type="caution">
    <text evidence="2">The sequence shown here is derived from an EMBL/GenBank/DDBJ whole genome shotgun (WGS) entry which is preliminary data.</text>
</comment>
<organism evidence="2 3">
    <name type="scientific">Cirrhinus mrigala</name>
    <name type="common">Mrigala</name>
    <dbReference type="NCBI Taxonomy" id="683832"/>
    <lineage>
        <taxon>Eukaryota</taxon>
        <taxon>Metazoa</taxon>
        <taxon>Chordata</taxon>
        <taxon>Craniata</taxon>
        <taxon>Vertebrata</taxon>
        <taxon>Euteleostomi</taxon>
        <taxon>Actinopterygii</taxon>
        <taxon>Neopterygii</taxon>
        <taxon>Teleostei</taxon>
        <taxon>Ostariophysi</taxon>
        <taxon>Cypriniformes</taxon>
        <taxon>Cyprinidae</taxon>
        <taxon>Labeoninae</taxon>
        <taxon>Labeonini</taxon>
        <taxon>Cirrhinus</taxon>
    </lineage>
</organism>
<sequence length="333" mass="37537">MNIIVIAFLKRFRPLIQGKNVLIHTDNTASVVYINDQAGVSSLCMSQLACHLLLWSQHRLKSLHATHIMWPILSHDKFHFKARAPPSDGSADLELVRPGTSRSLCLTRIHSLPVVVWSGEAPLGGLDRHLSASTLKVHVAAVSSNHDLAEGRSVGKHDLVIRFLRGARRLNPPRLHLIRSWDLKVVLQALQQDPFKPLQSVDLSAFLTVLTFVKRMGDLQALAVNDSCLEFGPADSHIVLRPWPGYVPKIPTTPFKDQVVTLQAIPSQEGDPKLSFLCPVHALRIYIEHIQVFRRYEQLFVCFGGRQNGKAVSKQKISHWLVDVIRMAYHRWE</sequence>
<dbReference type="PANTHER" id="PTHR35617">
    <property type="entry name" value="PHAGE_INTEGRASE DOMAIN-CONTAINING PROTEIN"/>
    <property type="match status" value="1"/>
</dbReference>
<proteinExistence type="predicted"/>
<gene>
    <name evidence="2" type="ORF">M9458_052933</name>
</gene>
<dbReference type="InterPro" id="IPR010998">
    <property type="entry name" value="Integrase_recombinase_N"/>
</dbReference>
<accession>A0ABD0MSM7</accession>
<reference evidence="2 3" key="1">
    <citation type="submission" date="2024-05" db="EMBL/GenBank/DDBJ databases">
        <title>Genome sequencing and assembly of Indian major carp, Cirrhinus mrigala (Hamilton, 1822).</title>
        <authorList>
            <person name="Mohindra V."/>
            <person name="Chowdhury L.M."/>
            <person name="Lal K."/>
            <person name="Jena J.K."/>
        </authorList>
    </citation>
    <scope>NUCLEOTIDE SEQUENCE [LARGE SCALE GENOMIC DNA]</scope>
    <source>
        <strain evidence="2">CM1030</strain>
        <tissue evidence="2">Blood</tissue>
    </source>
</reference>